<keyword evidence="2" id="KW-1185">Reference proteome</keyword>
<dbReference type="Proteomes" id="UP000188947">
    <property type="component" value="Unassembled WGS sequence"/>
</dbReference>
<protein>
    <submittedName>
        <fullName evidence="1">Uncharacterized protein</fullName>
    </submittedName>
</protein>
<dbReference type="AlphaFoldDB" id="A0A1T3FLG2"/>
<comment type="caution">
    <text evidence="1">The sequence shown here is derived from an EMBL/GenBank/DDBJ whole genome shotgun (WGS) entry which is preliminary data.</text>
</comment>
<sequence length="95" mass="11327">MAIKNNNKGRSSECIEKRNIKLSARFYWYSNIVGLKFEKCIEYLKAEFDITESRICDLIRENNTILSGFESKKATETDLKKMFSFMNWNYKTINY</sequence>
<evidence type="ECO:0000313" key="1">
    <source>
        <dbReference type="EMBL" id="OOH96212.1"/>
    </source>
</evidence>
<dbReference type="OrthoDB" id="1453117at2"/>
<proteinExistence type="predicted"/>
<gene>
    <name evidence="1" type="ORF">BMF97_07640</name>
</gene>
<reference evidence="1 2" key="1">
    <citation type="submission" date="2016-11" db="EMBL/GenBank/DDBJ databases">
        <title>Genome sequence and comparative genomic analysis of clinical strain Elizabethkingia meningoseptica 61421 PRCM.</title>
        <authorList>
            <person name="Wang M."/>
            <person name="Hu S."/>
            <person name="Cao L."/>
            <person name="Jiang T."/>
            <person name="Zhou Y."/>
            <person name="Ming D."/>
        </authorList>
    </citation>
    <scope>NUCLEOTIDE SEQUENCE [LARGE SCALE GENOMIC DNA]</scope>
    <source>
        <strain evidence="1 2">61421 PRCM</strain>
    </source>
</reference>
<organism evidence="1 2">
    <name type="scientific">Elizabethkingia meningoseptica</name>
    <name type="common">Chryseobacterium meningosepticum</name>
    <dbReference type="NCBI Taxonomy" id="238"/>
    <lineage>
        <taxon>Bacteria</taxon>
        <taxon>Pseudomonadati</taxon>
        <taxon>Bacteroidota</taxon>
        <taxon>Flavobacteriia</taxon>
        <taxon>Flavobacteriales</taxon>
        <taxon>Weeksellaceae</taxon>
        <taxon>Elizabethkingia</taxon>
    </lineage>
</organism>
<dbReference type="RefSeq" id="WP_077564501.1">
    <property type="nucleotide sequence ID" value="NZ_CP016378.1"/>
</dbReference>
<accession>A0A1T3FLG2</accession>
<evidence type="ECO:0000313" key="2">
    <source>
        <dbReference type="Proteomes" id="UP000188947"/>
    </source>
</evidence>
<dbReference type="EMBL" id="MPOG01000008">
    <property type="protein sequence ID" value="OOH96212.1"/>
    <property type="molecule type" value="Genomic_DNA"/>
</dbReference>
<name>A0A1T3FLG2_ELIME</name>